<dbReference type="Proteomes" id="UP000708208">
    <property type="component" value="Unassembled WGS sequence"/>
</dbReference>
<sequence>MKDFFILEVCGLKIEGLPISQVSRWLPAYIASTIKQNVSFMAVDPETDKIVGVSVNIIKSKDTINLSMMDYLDPSVEPIMCQIARFLGHLNKEVETPTTSEKILMILFLNVESHYGGRGIAQELTKKSEDYAVSIGINSFQ</sequence>
<proteinExistence type="predicted"/>
<reference evidence="1" key="1">
    <citation type="submission" date="2021-06" db="EMBL/GenBank/DDBJ databases">
        <authorList>
            <person name="Hodson N. C."/>
            <person name="Mongue J. A."/>
            <person name="Jaron S. K."/>
        </authorList>
    </citation>
    <scope>NUCLEOTIDE SEQUENCE</scope>
</reference>
<keyword evidence="2" id="KW-1185">Reference proteome</keyword>
<feature type="non-terminal residue" evidence="1">
    <location>
        <position position="1"/>
    </location>
</feature>
<comment type="caution">
    <text evidence="1">The sequence shown here is derived from an EMBL/GenBank/DDBJ whole genome shotgun (WGS) entry which is preliminary data.</text>
</comment>
<dbReference type="EMBL" id="CAJVCH010298330">
    <property type="protein sequence ID" value="CAG7785530.1"/>
    <property type="molecule type" value="Genomic_DNA"/>
</dbReference>
<dbReference type="AlphaFoldDB" id="A0A8J2PFX7"/>
<evidence type="ECO:0000313" key="1">
    <source>
        <dbReference type="EMBL" id="CAG7785530.1"/>
    </source>
</evidence>
<accession>A0A8J2PFX7</accession>
<evidence type="ECO:0000313" key="2">
    <source>
        <dbReference type="Proteomes" id="UP000708208"/>
    </source>
</evidence>
<name>A0A8J2PFX7_9HEXA</name>
<gene>
    <name evidence="1" type="ORF">AFUS01_LOCUS24148</name>
</gene>
<protein>
    <submittedName>
        <fullName evidence="1">Uncharacterized protein</fullName>
    </submittedName>
</protein>
<dbReference type="OrthoDB" id="8191594at2759"/>
<organism evidence="1 2">
    <name type="scientific">Allacma fusca</name>
    <dbReference type="NCBI Taxonomy" id="39272"/>
    <lineage>
        <taxon>Eukaryota</taxon>
        <taxon>Metazoa</taxon>
        <taxon>Ecdysozoa</taxon>
        <taxon>Arthropoda</taxon>
        <taxon>Hexapoda</taxon>
        <taxon>Collembola</taxon>
        <taxon>Symphypleona</taxon>
        <taxon>Sminthuridae</taxon>
        <taxon>Allacma</taxon>
    </lineage>
</organism>